<reference evidence="3 4" key="2">
    <citation type="submission" date="2018-03" db="EMBL/GenBank/DDBJ databases">
        <authorList>
            <person name="Keele B.F."/>
        </authorList>
    </citation>
    <scope>NUCLEOTIDE SEQUENCE [LARGE SCALE GENOMIC DNA]</scope>
    <source>
        <strain evidence="3 4">D13</strain>
    </source>
</reference>
<dbReference type="Gene3D" id="2.150.10.10">
    <property type="entry name" value="Serralysin-like metalloprotease, C-terminal"/>
    <property type="match status" value="1"/>
</dbReference>
<evidence type="ECO:0000256" key="1">
    <source>
        <dbReference type="SAM" id="Coils"/>
    </source>
</evidence>
<dbReference type="KEGG" id="xba:C7S18_15340"/>
<evidence type="ECO:0000313" key="3">
    <source>
        <dbReference type="EMBL" id="AVP98475.1"/>
    </source>
</evidence>
<proteinExistence type="predicted"/>
<name>A0A2P1PUF5_9GAMM</name>
<dbReference type="InterPro" id="IPR030392">
    <property type="entry name" value="S74_ICA"/>
</dbReference>
<dbReference type="RefSeq" id="WP_106892396.1">
    <property type="nucleotide sequence ID" value="NZ_CP027860.1"/>
</dbReference>
<feature type="domain" description="Peptidase S74" evidence="2">
    <location>
        <begin position="473"/>
        <end position="573"/>
    </location>
</feature>
<reference evidence="3 4" key="1">
    <citation type="submission" date="2018-03" db="EMBL/GenBank/DDBJ databases">
        <title>Ahniella affigens gen. nov., sp. nov., a gammaproteobacterium isolated from sandy soil near a stream.</title>
        <authorList>
            <person name="Ko Y."/>
            <person name="Kim J.-H."/>
        </authorList>
    </citation>
    <scope>NUCLEOTIDE SEQUENCE [LARGE SCALE GENOMIC DNA]</scope>
    <source>
        <strain evidence="3 4">D13</strain>
    </source>
</reference>
<keyword evidence="4" id="KW-1185">Reference proteome</keyword>
<dbReference type="EMBL" id="CP027860">
    <property type="protein sequence ID" value="AVP98475.1"/>
    <property type="molecule type" value="Genomic_DNA"/>
</dbReference>
<dbReference type="Pfam" id="PF13884">
    <property type="entry name" value="Peptidase_S74"/>
    <property type="match status" value="1"/>
</dbReference>
<sequence length="575" mass="57371">MKLIAWIVTFVASVITVAPIGATTWTYQGSMQDRGRAANGVYDLKLTLSDPSGKRTVGEPITLRDVPFRDGNFSVAVDFGSALEVSGSLLLHTEVAEAGGTFVSLGDPTPFDPNAIQAGICWDTTGNVVAAGEFLGATNNVPVEIRAFNRRMARFDATGTNNESRVVLGSPANAATGNGATISGGGSTATNCGADANAVCANQTDETFATISGGAGNTVVAPLGAIGGGSGNSVSGSNATIGGGISNAASGLNATVGGGIRNIASGTQATVSGGLNTASGFASTVSGNSNTASGSAATVVGGFGNNAFGFYATASGGNFNCAGGDNSWVGGTRAMTRPGNEPSDGNCGVGNSGDSNGDEGSFVWADTSGSNFVATGPNQFAVRAAGGVMFNTNALTSGSDDLVIGARSTGDADADLAWSSRSGKVASMYLIDNTGGFIINLPTLTASSSRLTVAGGTGGSAFLTNGGAWTNASSRHYKEGFDAIDPLQILAKVAALPIGTWSYKKSLEGRHLGPMAEDFKASFGLAGDGRSIATVDADGVALAAIQGLNQKLEQAEAENEALKARLAAIEARLAE</sequence>
<dbReference type="PROSITE" id="PS51688">
    <property type="entry name" value="ICA"/>
    <property type="match status" value="1"/>
</dbReference>
<protein>
    <recommendedName>
        <fullName evidence="2">Peptidase S74 domain-containing protein</fullName>
    </recommendedName>
</protein>
<dbReference type="Proteomes" id="UP000241074">
    <property type="component" value="Chromosome"/>
</dbReference>
<keyword evidence="1" id="KW-0175">Coiled coil</keyword>
<feature type="coiled-coil region" evidence="1">
    <location>
        <begin position="545"/>
        <end position="572"/>
    </location>
</feature>
<evidence type="ECO:0000313" key="4">
    <source>
        <dbReference type="Proteomes" id="UP000241074"/>
    </source>
</evidence>
<dbReference type="AlphaFoldDB" id="A0A2P1PUF5"/>
<dbReference type="InterPro" id="IPR011049">
    <property type="entry name" value="Serralysin-like_metalloprot_C"/>
</dbReference>
<accession>A0A2P1PUF5</accession>
<organism evidence="3 4">
    <name type="scientific">Ahniella affigens</name>
    <dbReference type="NCBI Taxonomy" id="2021234"/>
    <lineage>
        <taxon>Bacteria</taxon>
        <taxon>Pseudomonadati</taxon>
        <taxon>Pseudomonadota</taxon>
        <taxon>Gammaproteobacteria</taxon>
        <taxon>Lysobacterales</taxon>
        <taxon>Rhodanobacteraceae</taxon>
        <taxon>Ahniella</taxon>
    </lineage>
</organism>
<dbReference type="OrthoDB" id="4463518at2"/>
<gene>
    <name evidence="3" type="ORF">C7S18_15340</name>
</gene>
<evidence type="ECO:0000259" key="2">
    <source>
        <dbReference type="PROSITE" id="PS51688"/>
    </source>
</evidence>